<dbReference type="GO" id="GO:0000794">
    <property type="term" value="C:condensed nuclear chromosome"/>
    <property type="evidence" value="ECO:0007669"/>
    <property type="project" value="InterPro"/>
</dbReference>
<dbReference type="InterPro" id="IPR039991">
    <property type="entry name" value="SHOC1"/>
</dbReference>
<evidence type="ECO:0000313" key="2">
    <source>
        <dbReference type="Ensembl" id="ENSSMAP00000058263.1"/>
    </source>
</evidence>
<evidence type="ECO:0000313" key="3">
    <source>
        <dbReference type="Proteomes" id="UP000694558"/>
    </source>
</evidence>
<dbReference type="GO" id="GO:0003697">
    <property type="term" value="F:single-stranded DNA binding"/>
    <property type="evidence" value="ECO:0007669"/>
    <property type="project" value="TreeGrafter"/>
</dbReference>
<feature type="compositionally biased region" description="Basic and acidic residues" evidence="1">
    <location>
        <begin position="590"/>
        <end position="602"/>
    </location>
</feature>
<reference evidence="2" key="1">
    <citation type="submission" date="2023-05" db="EMBL/GenBank/DDBJ databases">
        <title>High-quality long-read genome of Scophthalmus maximus.</title>
        <authorList>
            <person name="Lien S."/>
            <person name="Martinez P."/>
        </authorList>
    </citation>
    <scope>NUCLEOTIDE SEQUENCE [LARGE SCALE GENOMIC DNA]</scope>
</reference>
<evidence type="ECO:0000256" key="1">
    <source>
        <dbReference type="SAM" id="MobiDB-lite"/>
    </source>
</evidence>
<dbReference type="PANTHER" id="PTHR35668:SF1">
    <property type="entry name" value="PROTEIN SHORTAGE IN CHIASMATA 1 ORTHOLOG"/>
    <property type="match status" value="1"/>
</dbReference>
<protein>
    <submittedName>
        <fullName evidence="2">Uncharacterized protein</fullName>
    </submittedName>
</protein>
<dbReference type="Proteomes" id="UP000694558">
    <property type="component" value="Chromosome 9"/>
</dbReference>
<accession>A0A8D3DFF4</accession>
<feature type="region of interest" description="Disordered" evidence="1">
    <location>
        <begin position="366"/>
        <end position="388"/>
    </location>
</feature>
<proteinExistence type="predicted"/>
<dbReference type="GeneTree" id="ENSGT00940000169387"/>
<sequence length="1018" mass="113069">MLSYNMLILLSISSARPQMFSTIRYKALDYVFETTTTLKVKMSLLALPTPYLTGAHDLYPHAGKLPEVAYRTPWIRGKVISTCNLFVGGSVLEDLQVTKQPVNSPERFNLTPKEGKGDVEEEIPSSDPDSLKVIDQDEDLCESQTDGRCQEVFFKWTTDQMKPGNQNQELLLPEELVVVDYLPQFKRQLPTLKAKLSRLRTLPVADPLLISTGDAISEETIFRCCASYEKPPGVHTSDTEMCAKIHEEFAKELLIKEESLLLPVVLDSFNLTTDNYTSFSSIYGLIDVAPELLDEQLPVLDVLHQVSLPGASVSVDISQYDLPDDPREESKTNGRLIDSDFIGRVVLPTDMELDVTLTLTPKTSHADLCPSTSELEKEELSPPKRQSLVSARAHKEMETALWKAEKHPTSVVGFLLAEPQTSEAAVDFQPLSEAVKVLESEKQSFISAEGELQSEVRTGASQVYLCSIREFTESMRSESPPTREAKTEDFEKLSPEPDLFGYFLKSPTKKTPEAEAEDRPLQKEILANDPSQNSLLMQHINANIKEVKATTLKFSKPAAATTYTKDDISDVRFPKVSAAASAHKKITASGRDRGTEPPRVHATEQTVSYRQEIRDDHRHQPVTRRPPEKELDPLSSFMMLRSQQTTPVTAATQSSAGTPAPEVDHKTPPSELRAPPQQIQRSDRRPTYTSGAVSGNATRKQEGAGQWKGQVVIHPVSQSIPQERQESRVIQVQATDSQCRAYRELLAVAQPCLSSARQLGLTFPAWGDFSGLAPDQTHFLLKQQEKMLCRERAHGTERVTDQELLFKQASLIHGLVTFKELLLKCDLSTALVYLTMAAEACSEPGLQQLVKRLQIILFLSHNNQEPDLKLQELQQLLAARLHSMTGQNNLEKILVILSVDSDDSRSTIINSLSQVAGAAITAVFPEENKTKLNSASVVGSVCDSVCTVVNEQHIGPDFPWDSFSLVVEYDHPGQSPWSTSAERGASVTSPSTPASLTLVRCHQMHIIHMYCAVMFIFQ</sequence>
<organism evidence="2 3">
    <name type="scientific">Scophthalmus maximus</name>
    <name type="common">Turbot</name>
    <name type="synonym">Psetta maxima</name>
    <dbReference type="NCBI Taxonomy" id="52904"/>
    <lineage>
        <taxon>Eukaryota</taxon>
        <taxon>Metazoa</taxon>
        <taxon>Chordata</taxon>
        <taxon>Craniata</taxon>
        <taxon>Vertebrata</taxon>
        <taxon>Euteleostomi</taxon>
        <taxon>Actinopterygii</taxon>
        <taxon>Neopterygii</taxon>
        <taxon>Teleostei</taxon>
        <taxon>Neoteleostei</taxon>
        <taxon>Acanthomorphata</taxon>
        <taxon>Carangaria</taxon>
        <taxon>Pleuronectiformes</taxon>
        <taxon>Pleuronectoidei</taxon>
        <taxon>Scophthalmidae</taxon>
        <taxon>Scophthalmus</taxon>
    </lineage>
</organism>
<dbReference type="GO" id="GO:0016887">
    <property type="term" value="F:ATP hydrolysis activity"/>
    <property type="evidence" value="ECO:0007669"/>
    <property type="project" value="InterPro"/>
</dbReference>
<feature type="region of interest" description="Disordered" evidence="1">
    <location>
        <begin position="103"/>
        <end position="132"/>
    </location>
</feature>
<dbReference type="AlphaFoldDB" id="A0A8D3DFF4"/>
<feature type="compositionally biased region" description="Polar residues" evidence="1">
    <location>
        <begin position="641"/>
        <end position="657"/>
    </location>
</feature>
<name>A0A8D3DFF4_SCOMX</name>
<dbReference type="GO" id="GO:0000712">
    <property type="term" value="P:resolution of meiotic recombination intermediates"/>
    <property type="evidence" value="ECO:0007669"/>
    <property type="project" value="InterPro"/>
</dbReference>
<dbReference type="PANTHER" id="PTHR35668">
    <property type="entry name" value="PROTEIN SHORTAGE IN CHIASMATA 1 ORTHOLOG"/>
    <property type="match status" value="1"/>
</dbReference>
<feature type="region of interest" description="Disordered" evidence="1">
    <location>
        <begin position="580"/>
        <end position="707"/>
    </location>
</feature>
<dbReference type="Ensembl" id="ENSSMAT00000068365.1">
    <property type="protein sequence ID" value="ENSSMAP00000058263.1"/>
    <property type="gene ID" value="ENSSMAG00000023340.1"/>
</dbReference>
<feature type="compositionally biased region" description="Basic and acidic residues" evidence="1">
    <location>
        <begin position="611"/>
        <end position="632"/>
    </location>
</feature>
<dbReference type="Pfam" id="PF17825">
    <property type="entry name" value="DUF5587"/>
    <property type="match status" value="2"/>
</dbReference>
<reference evidence="2" key="2">
    <citation type="submission" date="2025-08" db="UniProtKB">
        <authorList>
            <consortium name="Ensembl"/>
        </authorList>
    </citation>
    <scope>IDENTIFICATION</scope>
</reference>
<feature type="compositionally biased region" description="Polar residues" evidence="1">
    <location>
        <begin position="687"/>
        <end position="698"/>
    </location>
</feature>